<sequence>MPFGIILLLLIISEAVCFTPYARVGQTQALVGTKLFYAGGYTGLTQAYSNELFYLNLSSSFQASNPPWVSLTNANIPISPTYSTFVVSPFDNFTIYLIGGYLVNPSTNTPDNNTLIYAFNSNVTEWTMPTISGSSPKRQEMEGVVDNTGKVYIFGGSVITNYTTRKGIFFNDMNILDMGTNIWSTIQPTSNFPNPRIDYTAILLDNNIIVYIGGREYANDINQTEILVDLHQIQLFDTKNSNWSSMTATGVNLQARRFHTAVLAKNGQIIIYGGENINFTPVTPNLAILNTSVTPYNWYIPTINAGPYDPPLLAEHSATMYEDLMIIAFGIFYEL</sequence>
<gene>
    <name evidence="1" type="ORF">ACOLOM_LOCUS528</name>
</gene>
<organism evidence="1 2">
    <name type="scientific">Acaulospora colombiana</name>
    <dbReference type="NCBI Taxonomy" id="27376"/>
    <lineage>
        <taxon>Eukaryota</taxon>
        <taxon>Fungi</taxon>
        <taxon>Fungi incertae sedis</taxon>
        <taxon>Mucoromycota</taxon>
        <taxon>Glomeromycotina</taxon>
        <taxon>Glomeromycetes</taxon>
        <taxon>Diversisporales</taxon>
        <taxon>Acaulosporaceae</taxon>
        <taxon>Acaulospora</taxon>
    </lineage>
</organism>
<keyword evidence="2" id="KW-1185">Reference proteome</keyword>
<name>A0ACA9K163_9GLOM</name>
<proteinExistence type="predicted"/>
<protein>
    <submittedName>
        <fullName evidence="1">3610_t:CDS:1</fullName>
    </submittedName>
</protein>
<reference evidence="1" key="1">
    <citation type="submission" date="2021-06" db="EMBL/GenBank/DDBJ databases">
        <authorList>
            <person name="Kallberg Y."/>
            <person name="Tangrot J."/>
            <person name="Rosling A."/>
        </authorList>
    </citation>
    <scope>NUCLEOTIDE SEQUENCE</scope>
    <source>
        <strain evidence="1">CL356</strain>
    </source>
</reference>
<evidence type="ECO:0000313" key="1">
    <source>
        <dbReference type="EMBL" id="CAG8446272.1"/>
    </source>
</evidence>
<dbReference type="EMBL" id="CAJVPT010000542">
    <property type="protein sequence ID" value="CAG8446272.1"/>
    <property type="molecule type" value="Genomic_DNA"/>
</dbReference>
<dbReference type="Proteomes" id="UP000789525">
    <property type="component" value="Unassembled WGS sequence"/>
</dbReference>
<accession>A0ACA9K163</accession>
<comment type="caution">
    <text evidence="1">The sequence shown here is derived from an EMBL/GenBank/DDBJ whole genome shotgun (WGS) entry which is preliminary data.</text>
</comment>
<evidence type="ECO:0000313" key="2">
    <source>
        <dbReference type="Proteomes" id="UP000789525"/>
    </source>
</evidence>